<evidence type="ECO:0000256" key="6">
    <source>
        <dbReference type="ARBA" id="ARBA00022801"/>
    </source>
</evidence>
<reference evidence="12 13" key="1">
    <citation type="submission" date="2020-02" db="EMBL/GenBank/DDBJ databases">
        <authorList>
            <person name="Li X.-J."/>
            <person name="Feng X.-M."/>
        </authorList>
    </citation>
    <scope>NUCLEOTIDE SEQUENCE [LARGE SCALE GENOMIC DNA]</scope>
    <source>
        <strain evidence="12 13">CGMCC 4.7225</strain>
    </source>
</reference>
<proteinExistence type="inferred from homology"/>
<dbReference type="EMBL" id="JAAGOB010000005">
    <property type="protein sequence ID" value="NED95871.1"/>
    <property type="molecule type" value="Genomic_DNA"/>
</dbReference>
<feature type="domain" description="GH10" evidence="11">
    <location>
        <begin position="59"/>
        <end position="378"/>
    </location>
</feature>
<keyword evidence="9" id="KW-0624">Polysaccharide degradation</keyword>
<dbReference type="AlphaFoldDB" id="A0A6N9YLB9"/>
<feature type="signal peptide" evidence="10">
    <location>
        <begin position="1"/>
        <end position="32"/>
    </location>
</feature>
<evidence type="ECO:0000256" key="8">
    <source>
        <dbReference type="ARBA" id="ARBA00023295"/>
    </source>
</evidence>
<name>A0A6N9YLB9_9ACTN</name>
<accession>A0A6N9YLB9</accession>
<evidence type="ECO:0000313" key="13">
    <source>
        <dbReference type="Proteomes" id="UP000469185"/>
    </source>
</evidence>
<evidence type="ECO:0000256" key="1">
    <source>
        <dbReference type="ARBA" id="ARBA00000681"/>
    </source>
</evidence>
<protein>
    <recommendedName>
        <fullName evidence="3">endo-1,4-beta-xylanase</fullName>
        <ecNumber evidence="3">3.2.1.8</ecNumber>
    </recommendedName>
</protein>
<keyword evidence="4 12" id="KW-0858">Xylan degradation</keyword>
<dbReference type="SMART" id="SM00633">
    <property type="entry name" value="Glyco_10"/>
    <property type="match status" value="1"/>
</dbReference>
<evidence type="ECO:0000256" key="9">
    <source>
        <dbReference type="ARBA" id="ARBA00023326"/>
    </source>
</evidence>
<dbReference type="InterPro" id="IPR044846">
    <property type="entry name" value="GH10"/>
</dbReference>
<keyword evidence="5 10" id="KW-0732">Signal</keyword>
<dbReference type="GO" id="GO:0045493">
    <property type="term" value="P:xylan catabolic process"/>
    <property type="evidence" value="ECO:0007669"/>
    <property type="project" value="UniProtKB-KW"/>
</dbReference>
<evidence type="ECO:0000256" key="7">
    <source>
        <dbReference type="ARBA" id="ARBA00023277"/>
    </source>
</evidence>
<dbReference type="Gene3D" id="3.20.20.80">
    <property type="entry name" value="Glycosidases"/>
    <property type="match status" value="1"/>
</dbReference>
<comment type="similarity">
    <text evidence="2">Belongs to the glycosyl hydrolase 10 (cellulase F) family.</text>
</comment>
<dbReference type="PANTHER" id="PTHR31490">
    <property type="entry name" value="GLYCOSYL HYDROLASE"/>
    <property type="match status" value="1"/>
</dbReference>
<dbReference type="PROSITE" id="PS51318">
    <property type="entry name" value="TAT"/>
    <property type="match status" value="1"/>
</dbReference>
<comment type="caution">
    <text evidence="12">The sequence shown here is derived from an EMBL/GenBank/DDBJ whole genome shotgun (WGS) entry which is preliminary data.</text>
</comment>
<gene>
    <name evidence="12" type="ORF">G1H11_11165</name>
</gene>
<evidence type="ECO:0000256" key="4">
    <source>
        <dbReference type="ARBA" id="ARBA00022651"/>
    </source>
</evidence>
<evidence type="ECO:0000313" key="12">
    <source>
        <dbReference type="EMBL" id="NED95871.1"/>
    </source>
</evidence>
<dbReference type="Pfam" id="PF00331">
    <property type="entry name" value="Glyco_hydro_10"/>
    <property type="match status" value="1"/>
</dbReference>
<evidence type="ECO:0000256" key="2">
    <source>
        <dbReference type="ARBA" id="ARBA00007495"/>
    </source>
</evidence>
<keyword evidence="13" id="KW-1185">Reference proteome</keyword>
<dbReference type="Proteomes" id="UP000469185">
    <property type="component" value="Unassembled WGS sequence"/>
</dbReference>
<dbReference type="PROSITE" id="PS51760">
    <property type="entry name" value="GH10_2"/>
    <property type="match status" value="1"/>
</dbReference>
<sequence>MRNDRRITRRSALLGAGGLAAAGALGVSTAPAANAGYRRLAGTPLRDQALSRGIIYGASTTTWQVEPDPDYSALFQREAGIMFTEDDLLWWRLKPTPGSPLDFSHADRIIAYAEANNQHVFAAHLAWDEGFGEGWTDDDLWGMSEQEARDTLFPTIQAMVARYRGRVKTWLVANEVTDPYDSDANMLRDGVPWYATIGPSYVAESFHLAQAEDPDALLLINEFGFETSSRRSEAADRRAAYLQAIDYLLGQGVPVQGVGIQAHLEAKSFASRFNQSAYRAFLAEIAARGLPIMITEMDVLDDGLRGSAIDPGVADVYARYLDVALDEPAVKVVMNFGLSDRYSWLEEDRPRRDGTPRRPLPFDADLQPKPAYDAVSNALLNAPIRTPIW</sequence>
<dbReference type="InterPro" id="IPR006311">
    <property type="entry name" value="TAT_signal"/>
</dbReference>
<dbReference type="PANTHER" id="PTHR31490:SF88">
    <property type="entry name" value="BETA-XYLANASE"/>
    <property type="match status" value="1"/>
</dbReference>
<dbReference type="EC" id="3.2.1.8" evidence="3"/>
<keyword evidence="6 12" id="KW-0378">Hydrolase</keyword>
<feature type="chain" id="PRO_5027011631" description="endo-1,4-beta-xylanase" evidence="10">
    <location>
        <begin position="33"/>
        <end position="389"/>
    </location>
</feature>
<dbReference type="RefSeq" id="WP_163818634.1">
    <property type="nucleotide sequence ID" value="NZ_JAAGOB010000005.1"/>
</dbReference>
<keyword evidence="7" id="KW-0119">Carbohydrate metabolism</keyword>
<evidence type="ECO:0000259" key="11">
    <source>
        <dbReference type="PROSITE" id="PS51760"/>
    </source>
</evidence>
<comment type="catalytic activity">
    <reaction evidence="1">
        <text>Endohydrolysis of (1-&gt;4)-beta-D-xylosidic linkages in xylans.</text>
        <dbReference type="EC" id="3.2.1.8"/>
    </reaction>
</comment>
<evidence type="ECO:0000256" key="5">
    <source>
        <dbReference type="ARBA" id="ARBA00022729"/>
    </source>
</evidence>
<dbReference type="InterPro" id="IPR001000">
    <property type="entry name" value="GH10_dom"/>
</dbReference>
<keyword evidence="8 12" id="KW-0326">Glycosidase</keyword>
<evidence type="ECO:0000256" key="3">
    <source>
        <dbReference type="ARBA" id="ARBA00012590"/>
    </source>
</evidence>
<evidence type="ECO:0000256" key="10">
    <source>
        <dbReference type="SAM" id="SignalP"/>
    </source>
</evidence>
<dbReference type="GO" id="GO:0031176">
    <property type="term" value="F:endo-1,4-beta-xylanase activity"/>
    <property type="evidence" value="ECO:0007669"/>
    <property type="project" value="UniProtKB-EC"/>
</dbReference>
<dbReference type="InterPro" id="IPR017853">
    <property type="entry name" value="GH"/>
</dbReference>
<organism evidence="12 13">
    <name type="scientific">Phytoactinopolyspora alkaliphila</name>
    <dbReference type="NCBI Taxonomy" id="1783498"/>
    <lineage>
        <taxon>Bacteria</taxon>
        <taxon>Bacillati</taxon>
        <taxon>Actinomycetota</taxon>
        <taxon>Actinomycetes</taxon>
        <taxon>Jiangellales</taxon>
        <taxon>Jiangellaceae</taxon>
        <taxon>Phytoactinopolyspora</taxon>
    </lineage>
</organism>
<dbReference type="SUPFAM" id="SSF51445">
    <property type="entry name" value="(Trans)glycosidases"/>
    <property type="match status" value="1"/>
</dbReference>